<name>A0A5R9J835_9PROT</name>
<proteinExistence type="predicted"/>
<dbReference type="InterPro" id="IPR050445">
    <property type="entry name" value="Bact_polysacc_biosynth/exp"/>
</dbReference>
<feature type="transmembrane region" description="Helical" evidence="2">
    <location>
        <begin position="343"/>
        <end position="365"/>
    </location>
</feature>
<dbReference type="EMBL" id="VCDI01000002">
    <property type="protein sequence ID" value="TLU73003.1"/>
    <property type="molecule type" value="Genomic_DNA"/>
</dbReference>
<keyword evidence="1" id="KW-0175">Coiled coil</keyword>
<dbReference type="OrthoDB" id="3647650at2"/>
<dbReference type="AlphaFoldDB" id="A0A5R9J835"/>
<keyword evidence="4" id="KW-1185">Reference proteome</keyword>
<evidence type="ECO:0000256" key="1">
    <source>
        <dbReference type="SAM" id="Coils"/>
    </source>
</evidence>
<gene>
    <name evidence="3" type="ORF">FE263_06025</name>
</gene>
<organism evidence="3 4">
    <name type="scientific">Lichenicoccus roseus</name>
    <dbReference type="NCBI Taxonomy" id="2683649"/>
    <lineage>
        <taxon>Bacteria</taxon>
        <taxon>Pseudomonadati</taxon>
        <taxon>Pseudomonadota</taxon>
        <taxon>Alphaproteobacteria</taxon>
        <taxon>Acetobacterales</taxon>
        <taxon>Acetobacteraceae</taxon>
        <taxon>Lichenicoccus</taxon>
    </lineage>
</organism>
<keyword evidence="2" id="KW-1133">Transmembrane helix</keyword>
<keyword evidence="2" id="KW-0812">Transmembrane</keyword>
<evidence type="ECO:0000256" key="2">
    <source>
        <dbReference type="SAM" id="Phobius"/>
    </source>
</evidence>
<evidence type="ECO:0000313" key="4">
    <source>
        <dbReference type="Proteomes" id="UP000305654"/>
    </source>
</evidence>
<protein>
    <recommendedName>
        <fullName evidence="5">Polysaccharide chain length determinant N-terminal domain-containing protein</fullName>
    </recommendedName>
</protein>
<dbReference type="PANTHER" id="PTHR32309:SF31">
    <property type="entry name" value="CAPSULAR EXOPOLYSACCHARIDE FAMILY"/>
    <property type="match status" value="1"/>
</dbReference>
<feature type="coiled-coil region" evidence="1">
    <location>
        <begin position="214"/>
        <end position="241"/>
    </location>
</feature>
<accession>A0A5R9J835</accession>
<evidence type="ECO:0000313" key="3">
    <source>
        <dbReference type="EMBL" id="TLU73003.1"/>
    </source>
</evidence>
<dbReference type="RefSeq" id="WP_138325077.1">
    <property type="nucleotide sequence ID" value="NZ_VCDI01000002.1"/>
</dbReference>
<sequence length="408" mass="43667">MDQSVERAEHRHKPALTGQALRQDGRLAAAIEAAYRDRWRILGAVVAGLLVTDLAAVLVTPQYTADAELLVLPASGAPSPAATTPHGDALRELDILRSRPLADAVIASIGPQLLYPGVGPEAAATRFASRFSANGDGSGTVVVVRFSHPDPAIAAQVVNRAVAIDLAMRARLYDDGRQRLLTGQVATRRGQLDAAERAYADFTAAHGSRFDTGIDILLHRRDSLEHDLDQARSDLARARAGLPEGTTRPDRLQTQQEVAGAGARQAIASQRLDQVGQELRDLEAQEPEFQRLQRQRNLAATAWEAAAQALDQSRIPGSLDAASTSVRVIQPAVMPVAASSLRLLMLSVGGLLSLLAGLATALLCARFRRGFNDPGRLERELGLPVLTSLPEWPRPARALALTKATPSR</sequence>
<dbReference type="Proteomes" id="UP000305654">
    <property type="component" value="Unassembled WGS sequence"/>
</dbReference>
<dbReference type="PANTHER" id="PTHR32309">
    <property type="entry name" value="TYROSINE-PROTEIN KINASE"/>
    <property type="match status" value="1"/>
</dbReference>
<reference evidence="3 4" key="1">
    <citation type="submission" date="2019-05" db="EMBL/GenBank/DDBJ databases">
        <authorList>
            <person name="Pankratov T."/>
            <person name="Grouzdev D."/>
        </authorList>
    </citation>
    <scope>NUCLEOTIDE SEQUENCE [LARGE SCALE GENOMIC DNA]</scope>
    <source>
        <strain evidence="3 4">KEBCLARHB70R</strain>
    </source>
</reference>
<comment type="caution">
    <text evidence="3">The sequence shown here is derived from an EMBL/GenBank/DDBJ whole genome shotgun (WGS) entry which is preliminary data.</text>
</comment>
<keyword evidence="2" id="KW-0472">Membrane</keyword>
<evidence type="ECO:0008006" key="5">
    <source>
        <dbReference type="Google" id="ProtNLM"/>
    </source>
</evidence>